<gene>
    <name evidence="2" type="ORF">HELGO_WM21384</name>
</gene>
<dbReference type="AlphaFoldDB" id="A0A6S6UG82"/>
<evidence type="ECO:0000313" key="2">
    <source>
        <dbReference type="EMBL" id="CAA6827338.1"/>
    </source>
</evidence>
<proteinExistence type="predicted"/>
<name>A0A6S6UG82_9BACT</name>
<feature type="chain" id="PRO_5027954745" evidence="1">
    <location>
        <begin position="23"/>
        <end position="380"/>
    </location>
</feature>
<dbReference type="Pfam" id="PF11751">
    <property type="entry name" value="PorP_SprF"/>
    <property type="match status" value="1"/>
</dbReference>
<keyword evidence="1" id="KW-0732">Signal</keyword>
<organism evidence="2">
    <name type="scientific">uncultured Aureispira sp</name>
    <dbReference type="NCBI Taxonomy" id="1331704"/>
    <lineage>
        <taxon>Bacteria</taxon>
        <taxon>Pseudomonadati</taxon>
        <taxon>Bacteroidota</taxon>
        <taxon>Saprospiria</taxon>
        <taxon>Saprospirales</taxon>
        <taxon>Saprospiraceae</taxon>
        <taxon>Aureispira</taxon>
        <taxon>environmental samples</taxon>
    </lineage>
</organism>
<feature type="signal peptide" evidence="1">
    <location>
        <begin position="1"/>
        <end position="22"/>
    </location>
</feature>
<sequence length="380" mass="41180">MKILTSVCLLFIVGFCTSSSQAQDIHYSMFDMAPLELNPTYTGYYAGTFRIGGIYRTQWAGMSISSPPSTSNNARSFNGYQTPSAYIDVPFAIPRKGKPIRNWAGVGISFYYDAVGSENGATLSNLAASLSLAYHLGLGQKGNTILSIAAQGGIMQRRISGDFTFEDQLLGGGAATTDPLYMSALGGGTKTLPDFSGGLMLSHRGRRFGLEAGVSLNHFTNPNYSFMTPATNDDGEARLPMTTISNLIMRIALTKKGNLFLKPLFFFQNTINTTGEGEGLSAFDFNGQLLLGIHFNDMQDITLYLGGGYRASGDAIARIGLDVKGLKFGFAYDINTGTQGLNYNVFQNNNRAMAFEVALSYVAKIYKVPVVDEVLFCPRF</sequence>
<dbReference type="InterPro" id="IPR019861">
    <property type="entry name" value="PorP/SprF_Bacteroidetes"/>
</dbReference>
<dbReference type="NCBIfam" id="TIGR03519">
    <property type="entry name" value="T9SS_PorP_fam"/>
    <property type="match status" value="1"/>
</dbReference>
<evidence type="ECO:0000256" key="1">
    <source>
        <dbReference type="SAM" id="SignalP"/>
    </source>
</evidence>
<accession>A0A6S6UG82</accession>
<dbReference type="EMBL" id="CACVAQ010000399">
    <property type="protein sequence ID" value="CAA6827338.1"/>
    <property type="molecule type" value="Genomic_DNA"/>
</dbReference>
<protein>
    <submittedName>
        <fullName evidence="2">Bacteroidetes-specific putative membrane protein</fullName>
    </submittedName>
</protein>
<reference evidence="2" key="1">
    <citation type="submission" date="2020-01" db="EMBL/GenBank/DDBJ databases">
        <authorList>
            <person name="Meier V. D."/>
            <person name="Meier V D."/>
        </authorList>
    </citation>
    <scope>NUCLEOTIDE SEQUENCE</scope>
    <source>
        <strain evidence="2">HLG_WM_MAG_10</strain>
    </source>
</reference>